<gene>
    <name evidence="4" type="ORF">EUA06_05155</name>
</gene>
<feature type="compositionally biased region" description="Basic and acidic residues" evidence="1">
    <location>
        <begin position="1"/>
        <end position="19"/>
    </location>
</feature>
<comment type="caution">
    <text evidence="4">The sequence shown here is derived from an EMBL/GenBank/DDBJ whole genome shotgun (WGS) entry which is preliminary data.</text>
</comment>
<dbReference type="Proteomes" id="UP000291838">
    <property type="component" value="Unassembled WGS sequence"/>
</dbReference>
<feature type="transmembrane region" description="Helical" evidence="2">
    <location>
        <begin position="100"/>
        <end position="118"/>
    </location>
</feature>
<evidence type="ECO:0000256" key="2">
    <source>
        <dbReference type="SAM" id="Phobius"/>
    </source>
</evidence>
<dbReference type="OrthoDB" id="3786002at2"/>
<evidence type="ECO:0000256" key="1">
    <source>
        <dbReference type="SAM" id="MobiDB-lite"/>
    </source>
</evidence>
<evidence type="ECO:0000313" key="4">
    <source>
        <dbReference type="EMBL" id="RYB92346.1"/>
    </source>
</evidence>
<feature type="region of interest" description="Disordered" evidence="1">
    <location>
        <begin position="1"/>
        <end position="73"/>
    </location>
</feature>
<evidence type="ECO:0000259" key="3">
    <source>
        <dbReference type="Pfam" id="PF04892"/>
    </source>
</evidence>
<keyword evidence="2" id="KW-0812">Transmembrane</keyword>
<dbReference type="Pfam" id="PF04892">
    <property type="entry name" value="VanZ"/>
    <property type="match status" value="1"/>
</dbReference>
<dbReference type="AlphaFoldDB" id="A0A4Q2RUL5"/>
<feature type="compositionally biased region" description="Basic and acidic residues" evidence="1">
    <location>
        <begin position="64"/>
        <end position="73"/>
    </location>
</feature>
<keyword evidence="2" id="KW-0472">Membrane</keyword>
<keyword evidence="2" id="KW-1133">Transmembrane helix</keyword>
<protein>
    <submittedName>
        <fullName evidence="4">VanZ family protein</fullName>
    </submittedName>
</protein>
<feature type="transmembrane region" description="Helical" evidence="2">
    <location>
        <begin position="152"/>
        <end position="170"/>
    </location>
</feature>
<accession>A0A4Q2RUL5</accession>
<evidence type="ECO:0000313" key="5">
    <source>
        <dbReference type="Proteomes" id="UP000291838"/>
    </source>
</evidence>
<proteinExistence type="predicted"/>
<feature type="domain" description="VanZ-like" evidence="3">
    <location>
        <begin position="133"/>
        <end position="223"/>
    </location>
</feature>
<sequence length="242" mass="26429">MEVDPSSRGRVEGGHRDEGGDGVVARDLVVRREVGDGDGGERRTVGQRASPLAAQPGGVVPGGRDPDGHAEHLHHDLGRRPLAAHGRHSRVADVGRVGRWYVVALLATYVAGLVVLVTRPWGWELNRLTVTLWVFFRSDVPIAPDRLGPEDYGVLLNVLLFVPFGVLLTLAMRRPWWWATTAAALVASTLIEQAQWRWLERDGSWTDVAANTLGALIGAVAVSLSSRDRARPAPRPERARHP</sequence>
<organism evidence="4 5">
    <name type="scientific">Nocardioides glacieisoli</name>
    <dbReference type="NCBI Taxonomy" id="1168730"/>
    <lineage>
        <taxon>Bacteria</taxon>
        <taxon>Bacillati</taxon>
        <taxon>Actinomycetota</taxon>
        <taxon>Actinomycetes</taxon>
        <taxon>Propionibacteriales</taxon>
        <taxon>Nocardioidaceae</taxon>
        <taxon>Nocardioides</taxon>
    </lineage>
</organism>
<dbReference type="EMBL" id="SDWS01000002">
    <property type="protein sequence ID" value="RYB92346.1"/>
    <property type="molecule type" value="Genomic_DNA"/>
</dbReference>
<feature type="compositionally biased region" description="Basic and acidic residues" evidence="1">
    <location>
        <begin position="28"/>
        <end position="44"/>
    </location>
</feature>
<keyword evidence="5" id="KW-1185">Reference proteome</keyword>
<dbReference type="InterPro" id="IPR006976">
    <property type="entry name" value="VanZ-like"/>
</dbReference>
<reference evidence="4 5" key="1">
    <citation type="submission" date="2019-01" db="EMBL/GenBank/DDBJ databases">
        <title>Novel species of Nocardioides.</title>
        <authorList>
            <person name="Liu Q."/>
            <person name="Xin Y.-H."/>
        </authorList>
    </citation>
    <scope>NUCLEOTIDE SEQUENCE [LARGE SCALE GENOMIC DNA]</scope>
    <source>
        <strain evidence="4 5">HLT3-15</strain>
    </source>
</reference>
<name>A0A4Q2RUL5_9ACTN</name>